<dbReference type="PRINTS" id="PR00446">
    <property type="entry name" value="HYDRGNUPTAKE"/>
</dbReference>
<keyword evidence="6" id="KW-1185">Reference proteome</keyword>
<reference evidence="5 6" key="1">
    <citation type="submission" date="2017-11" db="EMBL/GenBank/DDBJ databases">
        <title>Isolation and Characterization of Family Methanocellaceae Species from Potential Methane Hydrate Area Offshore Southwestern Taiwan.</title>
        <authorList>
            <person name="Zhang W.-L."/>
            <person name="Chen W.-C."/>
            <person name="Lai M.-C."/>
            <person name="Chen S.-C."/>
        </authorList>
    </citation>
    <scope>NUCLEOTIDE SEQUENCE [LARGE SCALE GENOMIC DNA]</scope>
    <source>
        <strain evidence="5 6">CWC-04</strain>
    </source>
</reference>
<dbReference type="InterPro" id="IPR000671">
    <property type="entry name" value="Peptidase_A31"/>
</dbReference>
<dbReference type="InterPro" id="IPR023430">
    <property type="entry name" value="Pept_HybD-like_dom_sf"/>
</dbReference>
<comment type="similarity">
    <text evidence="1">Belongs to the peptidase A31 family.</text>
</comment>
<evidence type="ECO:0000256" key="1">
    <source>
        <dbReference type="ARBA" id="ARBA00006814"/>
    </source>
</evidence>
<dbReference type="Gene3D" id="3.40.50.1450">
    <property type="entry name" value="HybD-like"/>
    <property type="match status" value="1"/>
</dbReference>
<dbReference type="CDD" id="cd00518">
    <property type="entry name" value="H2MP"/>
    <property type="match status" value="1"/>
</dbReference>
<accession>A0AAP2RCA2</accession>
<dbReference type="Pfam" id="PF01750">
    <property type="entry name" value="HycI"/>
    <property type="match status" value="1"/>
</dbReference>
<evidence type="ECO:0000256" key="2">
    <source>
        <dbReference type="ARBA" id="ARBA00022670"/>
    </source>
</evidence>
<dbReference type="RefSeq" id="WP_230741269.1">
    <property type="nucleotide sequence ID" value="NZ_PGCK01000003.1"/>
</dbReference>
<keyword evidence="3" id="KW-0064">Aspartyl protease</keyword>
<dbReference type="EMBL" id="PGCK01000003">
    <property type="protein sequence ID" value="MCD1294442.1"/>
    <property type="molecule type" value="Genomic_DNA"/>
</dbReference>
<name>A0AAP2RCA2_9EURY</name>
<evidence type="ECO:0000313" key="5">
    <source>
        <dbReference type="EMBL" id="MCD1294442.1"/>
    </source>
</evidence>
<keyword evidence="2" id="KW-0645">Protease</keyword>
<dbReference type="PANTHER" id="PTHR30302">
    <property type="entry name" value="HYDROGENASE 1 MATURATION PROTEASE"/>
    <property type="match status" value="1"/>
</dbReference>
<keyword evidence="4" id="KW-0378">Hydrolase</keyword>
<evidence type="ECO:0000313" key="6">
    <source>
        <dbReference type="Proteomes" id="UP001320159"/>
    </source>
</evidence>
<dbReference type="GO" id="GO:0016485">
    <property type="term" value="P:protein processing"/>
    <property type="evidence" value="ECO:0007669"/>
    <property type="project" value="TreeGrafter"/>
</dbReference>
<gene>
    <name evidence="5" type="ORF">CUJ83_05440</name>
</gene>
<dbReference type="SUPFAM" id="SSF53163">
    <property type="entry name" value="HybD-like"/>
    <property type="match status" value="1"/>
</dbReference>
<organism evidence="5 6">
    <name type="scientific">Methanooceanicella nereidis</name>
    <dbReference type="NCBI Taxonomy" id="2052831"/>
    <lineage>
        <taxon>Archaea</taxon>
        <taxon>Methanobacteriati</taxon>
        <taxon>Methanobacteriota</taxon>
        <taxon>Stenosarchaea group</taxon>
        <taxon>Methanomicrobia</taxon>
        <taxon>Methanocellales</taxon>
        <taxon>Methanocellaceae</taxon>
        <taxon>Methanooceanicella</taxon>
    </lineage>
</organism>
<dbReference type="GO" id="GO:0004190">
    <property type="term" value="F:aspartic-type endopeptidase activity"/>
    <property type="evidence" value="ECO:0007669"/>
    <property type="project" value="UniProtKB-KW"/>
</dbReference>
<dbReference type="PANTHER" id="PTHR30302:SF1">
    <property type="entry name" value="HYDROGENASE 2 MATURATION PROTEASE"/>
    <property type="match status" value="1"/>
</dbReference>
<dbReference type="AlphaFoldDB" id="A0AAP2RCA2"/>
<protein>
    <submittedName>
        <fullName evidence="5">Hydrogenase</fullName>
    </submittedName>
</protein>
<comment type="caution">
    <text evidence="5">The sequence shown here is derived from an EMBL/GenBank/DDBJ whole genome shotgun (WGS) entry which is preliminary data.</text>
</comment>
<dbReference type="GO" id="GO:0008047">
    <property type="term" value="F:enzyme activator activity"/>
    <property type="evidence" value="ECO:0007669"/>
    <property type="project" value="InterPro"/>
</dbReference>
<evidence type="ECO:0000256" key="4">
    <source>
        <dbReference type="ARBA" id="ARBA00022801"/>
    </source>
</evidence>
<evidence type="ECO:0000256" key="3">
    <source>
        <dbReference type="ARBA" id="ARBA00022750"/>
    </source>
</evidence>
<dbReference type="NCBIfam" id="TIGR00072">
    <property type="entry name" value="hydrog_prot"/>
    <property type="match status" value="1"/>
</dbReference>
<dbReference type="Proteomes" id="UP001320159">
    <property type="component" value="Unassembled WGS sequence"/>
</dbReference>
<proteinExistence type="inferred from homology"/>
<sequence>MTKTIKILGCGNALVGDDGVGIRVIEKLQEMDLPENVECIDAGVGGLNILSWIEDADKVVIIDAVQTGNEPAGTIYRFTDKELPPSGMFMLSLHDLNLVDTINVGRMVQKMPSEIIIYGVEVKRLIEFTKELTPEVEAAIPELIELVLEEIKK</sequence>